<feature type="compositionally biased region" description="Polar residues" evidence="1">
    <location>
        <begin position="373"/>
        <end position="392"/>
    </location>
</feature>
<accession>A0A9P0P7D7</accession>
<dbReference type="AlphaFoldDB" id="A0A9P0P7D7"/>
<proteinExistence type="predicted"/>
<name>A0A9P0P7D7_ACAOB</name>
<sequence length="473" mass="54122">LTYTSKAANFSLTATETLVLKLAILGYVPAAPRIFLSDDPARWDQGHPNINYRRINEYRHSMIKIQMIPAFWDTEVSYLEAGLKTGLAKSGEPSGNSLSRSNLDLPKELLPNHQRPKKSTEFYNALPISYKGHALTFIKSRLQGEPAEFTEQTNPITIEHLSAILTTRFKDYQTEENLTRQLFDIHSPDYSVLHSEICNKLHELREFARLNYPPEIAPAMIARYEQTALTSFLCGINSKYHCVALQPPPKNIDEAKRLCQEHDNLLQTKQYKEFLVTKSKPQTNKPVRPPMQSYRPNFPNFANLSHNPSTSRPAITYGQQFSNPQSFHNSLPTFRQLFYTSPQSRQFSNAFKPSQHNFANLPQFPVNRLPVANTSRQNNQNHPTPMSTSAIQSRRPFVRPNLFSNNGQRPSTAVQELTNNESEPTNESSTENVANPFESYYSEAFCPENLVEDQFQYYSQENFQSTPHQQSPE</sequence>
<feature type="non-terminal residue" evidence="2">
    <location>
        <position position="473"/>
    </location>
</feature>
<feature type="compositionally biased region" description="Polar residues" evidence="1">
    <location>
        <begin position="93"/>
        <end position="102"/>
    </location>
</feature>
<feature type="compositionally biased region" description="Low complexity" evidence="1">
    <location>
        <begin position="418"/>
        <end position="432"/>
    </location>
</feature>
<protein>
    <submittedName>
        <fullName evidence="2">Uncharacterized protein</fullName>
    </submittedName>
</protein>
<dbReference type="Proteomes" id="UP001152888">
    <property type="component" value="Unassembled WGS sequence"/>
</dbReference>
<organism evidence="2 3">
    <name type="scientific">Acanthoscelides obtectus</name>
    <name type="common">Bean weevil</name>
    <name type="synonym">Bruchus obtectus</name>
    <dbReference type="NCBI Taxonomy" id="200917"/>
    <lineage>
        <taxon>Eukaryota</taxon>
        <taxon>Metazoa</taxon>
        <taxon>Ecdysozoa</taxon>
        <taxon>Arthropoda</taxon>
        <taxon>Hexapoda</taxon>
        <taxon>Insecta</taxon>
        <taxon>Pterygota</taxon>
        <taxon>Neoptera</taxon>
        <taxon>Endopterygota</taxon>
        <taxon>Coleoptera</taxon>
        <taxon>Polyphaga</taxon>
        <taxon>Cucujiformia</taxon>
        <taxon>Chrysomeloidea</taxon>
        <taxon>Chrysomelidae</taxon>
        <taxon>Bruchinae</taxon>
        <taxon>Bruchini</taxon>
        <taxon>Acanthoscelides</taxon>
    </lineage>
</organism>
<feature type="compositionally biased region" description="Polar residues" evidence="1">
    <location>
        <begin position="402"/>
        <end position="417"/>
    </location>
</feature>
<evidence type="ECO:0000313" key="2">
    <source>
        <dbReference type="EMBL" id="CAH1973249.1"/>
    </source>
</evidence>
<feature type="region of interest" description="Disordered" evidence="1">
    <location>
        <begin position="373"/>
        <end position="436"/>
    </location>
</feature>
<comment type="caution">
    <text evidence="2">The sequence shown here is derived from an EMBL/GenBank/DDBJ whole genome shotgun (WGS) entry which is preliminary data.</text>
</comment>
<keyword evidence="3" id="KW-1185">Reference proteome</keyword>
<feature type="region of interest" description="Disordered" evidence="1">
    <location>
        <begin position="87"/>
        <end position="116"/>
    </location>
</feature>
<reference evidence="2" key="1">
    <citation type="submission" date="2022-03" db="EMBL/GenBank/DDBJ databases">
        <authorList>
            <person name="Sayadi A."/>
        </authorList>
    </citation>
    <scope>NUCLEOTIDE SEQUENCE</scope>
</reference>
<dbReference type="EMBL" id="CAKOFQ010006806">
    <property type="protein sequence ID" value="CAH1973249.1"/>
    <property type="molecule type" value="Genomic_DNA"/>
</dbReference>
<evidence type="ECO:0000256" key="1">
    <source>
        <dbReference type="SAM" id="MobiDB-lite"/>
    </source>
</evidence>
<evidence type="ECO:0000313" key="3">
    <source>
        <dbReference type="Proteomes" id="UP001152888"/>
    </source>
</evidence>
<gene>
    <name evidence="2" type="ORF">ACAOBT_LOCUS10448</name>
</gene>